<name>A0A7I7L4N6_9MYCO</name>
<accession>A0A7I7L4N6</accession>
<dbReference type="AlphaFoldDB" id="A0A7I7L4N6"/>
<dbReference type="RefSeq" id="WP_163780428.1">
    <property type="nucleotide sequence ID" value="NZ_AP022569.1"/>
</dbReference>
<keyword evidence="1" id="KW-1133">Transmembrane helix</keyword>
<evidence type="ECO:0000313" key="3">
    <source>
        <dbReference type="Proteomes" id="UP000465866"/>
    </source>
</evidence>
<keyword evidence="3" id="KW-1185">Reference proteome</keyword>
<evidence type="ECO:0000313" key="2">
    <source>
        <dbReference type="EMBL" id="BBX48562.1"/>
    </source>
</evidence>
<protein>
    <submittedName>
        <fullName evidence="2">Uncharacterized protein</fullName>
    </submittedName>
</protein>
<organism evidence="2 3">
    <name type="scientific">Mycobacterium cookii</name>
    <dbReference type="NCBI Taxonomy" id="1775"/>
    <lineage>
        <taxon>Bacteria</taxon>
        <taxon>Bacillati</taxon>
        <taxon>Actinomycetota</taxon>
        <taxon>Actinomycetes</taxon>
        <taxon>Mycobacteriales</taxon>
        <taxon>Mycobacteriaceae</taxon>
        <taxon>Mycobacterium</taxon>
    </lineage>
</organism>
<reference evidence="2 3" key="1">
    <citation type="journal article" date="2019" name="Emerg. Microbes Infect.">
        <title>Comprehensive subspecies identification of 175 nontuberculous mycobacteria species based on 7547 genomic profiles.</title>
        <authorList>
            <person name="Matsumoto Y."/>
            <person name="Kinjo T."/>
            <person name="Motooka D."/>
            <person name="Nabeya D."/>
            <person name="Jung N."/>
            <person name="Uechi K."/>
            <person name="Horii T."/>
            <person name="Iida T."/>
            <person name="Fujita J."/>
            <person name="Nakamura S."/>
        </authorList>
    </citation>
    <scope>NUCLEOTIDE SEQUENCE [LARGE SCALE GENOMIC DNA]</scope>
    <source>
        <strain evidence="2 3">JCM 12404</strain>
    </source>
</reference>
<keyword evidence="1" id="KW-0812">Transmembrane</keyword>
<dbReference type="Proteomes" id="UP000465866">
    <property type="component" value="Chromosome"/>
</dbReference>
<proteinExistence type="predicted"/>
<dbReference type="KEGG" id="mcoo:MCOO_45770"/>
<dbReference type="EMBL" id="AP022569">
    <property type="protein sequence ID" value="BBX48562.1"/>
    <property type="molecule type" value="Genomic_DNA"/>
</dbReference>
<gene>
    <name evidence="2" type="ORF">MCOO_45770</name>
</gene>
<evidence type="ECO:0000256" key="1">
    <source>
        <dbReference type="SAM" id="Phobius"/>
    </source>
</evidence>
<sequence>MLDPRHNGTSRHSVTVGKGPWAPVSPWLFGLGIMAVAVGIGFTADRIRMRVNDGRAAERLDGSPGP</sequence>
<feature type="transmembrane region" description="Helical" evidence="1">
    <location>
        <begin position="24"/>
        <end position="44"/>
    </location>
</feature>
<keyword evidence="1" id="KW-0472">Membrane</keyword>